<dbReference type="GO" id="GO:0016989">
    <property type="term" value="F:sigma factor antagonist activity"/>
    <property type="evidence" value="ECO:0007669"/>
    <property type="project" value="TreeGrafter"/>
</dbReference>
<name>A0A8I1GAJ6_9HYPH</name>
<dbReference type="RefSeq" id="WP_037234897.1">
    <property type="nucleotide sequence ID" value="NZ_JAEMUK010000002.1"/>
</dbReference>
<dbReference type="InterPro" id="IPR032623">
    <property type="entry name" value="FecR_N"/>
</dbReference>
<keyword evidence="1" id="KW-0812">Transmembrane</keyword>
<dbReference type="AlphaFoldDB" id="A0A8I1GAJ6"/>
<evidence type="ECO:0000259" key="3">
    <source>
        <dbReference type="Pfam" id="PF16220"/>
    </source>
</evidence>
<gene>
    <name evidence="4" type="ORF">JDN41_00985</name>
</gene>
<evidence type="ECO:0000313" key="5">
    <source>
        <dbReference type="Proteomes" id="UP000623250"/>
    </source>
</evidence>
<feature type="transmembrane region" description="Helical" evidence="1">
    <location>
        <begin position="93"/>
        <end position="112"/>
    </location>
</feature>
<dbReference type="InterPro" id="IPR012373">
    <property type="entry name" value="Ferrdict_sens_TM"/>
</dbReference>
<sequence>MESASDHSEDREQASREATEWFVRLNNPLASEETRRTYRVWLMADPAHHDAMREVSELWGALDRPAAQLAANGWHRVTDRPALQPRGWLTGGFRFAAAGIVTVALACGVAVWRDVGMLDRAFADVATRPGERREVRLADGTTAFLDGDTALNSLMGEELREITLLRGRVWFDVVPDKTRPFAVHAGRVDSRVLGTAFGIDREAGVVTVERGEVAVSDVEVTRGGPVRLTAWQSVALQDGSLGSPVAVDPDQALAWRRGLIILDRVPLSHVVEELSKMAPGRVVFADPALKHLTLSGTFRADDPGAVLEALQSALKLRILSVPGFATLIYR</sequence>
<dbReference type="EMBL" id="JAEMUK010000002">
    <property type="protein sequence ID" value="MBJ7542130.1"/>
    <property type="molecule type" value="Genomic_DNA"/>
</dbReference>
<keyword evidence="5" id="KW-1185">Reference proteome</keyword>
<proteinExistence type="predicted"/>
<dbReference type="Pfam" id="PF04773">
    <property type="entry name" value="FecR"/>
    <property type="match status" value="1"/>
</dbReference>
<keyword evidence="1" id="KW-1133">Transmembrane helix</keyword>
<reference evidence="4 5" key="1">
    <citation type="submission" date="2020-12" db="EMBL/GenBank/DDBJ databases">
        <title>Revised draft genomes of Rhodomicrobium vannielii ATCC 17100 and Rhodomicrobium udaipurense JA643.</title>
        <authorList>
            <person name="Conners E.M."/>
            <person name="Davenport E.J."/>
            <person name="Bose A."/>
        </authorList>
    </citation>
    <scope>NUCLEOTIDE SEQUENCE [LARGE SCALE GENOMIC DNA]</scope>
    <source>
        <strain evidence="4 5">JA643</strain>
    </source>
</reference>
<dbReference type="InterPro" id="IPR006860">
    <property type="entry name" value="FecR"/>
</dbReference>
<dbReference type="Gene3D" id="3.55.50.30">
    <property type="match status" value="1"/>
</dbReference>
<evidence type="ECO:0000256" key="1">
    <source>
        <dbReference type="SAM" id="Phobius"/>
    </source>
</evidence>
<feature type="domain" description="FecR protein" evidence="2">
    <location>
        <begin position="124"/>
        <end position="213"/>
    </location>
</feature>
<dbReference type="PIRSF" id="PIRSF018266">
    <property type="entry name" value="FecR"/>
    <property type="match status" value="1"/>
</dbReference>
<dbReference type="PANTHER" id="PTHR30273:SF2">
    <property type="entry name" value="PROTEIN FECR"/>
    <property type="match status" value="1"/>
</dbReference>
<accession>A0A8I1GAJ6</accession>
<dbReference type="Proteomes" id="UP000623250">
    <property type="component" value="Unassembled WGS sequence"/>
</dbReference>
<feature type="domain" description="FecR N-terminal" evidence="3">
    <location>
        <begin position="16"/>
        <end position="57"/>
    </location>
</feature>
<keyword evidence="1" id="KW-0472">Membrane</keyword>
<protein>
    <submittedName>
        <fullName evidence="4">FecR domain-containing protein</fullName>
    </submittedName>
</protein>
<evidence type="ECO:0000313" key="4">
    <source>
        <dbReference type="EMBL" id="MBJ7542130.1"/>
    </source>
</evidence>
<organism evidence="4 5">
    <name type="scientific">Rhodomicrobium udaipurense</name>
    <dbReference type="NCBI Taxonomy" id="1202716"/>
    <lineage>
        <taxon>Bacteria</taxon>
        <taxon>Pseudomonadati</taxon>
        <taxon>Pseudomonadota</taxon>
        <taxon>Alphaproteobacteria</taxon>
        <taxon>Hyphomicrobiales</taxon>
        <taxon>Hyphomicrobiaceae</taxon>
        <taxon>Rhodomicrobium</taxon>
    </lineage>
</organism>
<dbReference type="Gene3D" id="2.60.120.1440">
    <property type="match status" value="1"/>
</dbReference>
<evidence type="ECO:0000259" key="2">
    <source>
        <dbReference type="Pfam" id="PF04773"/>
    </source>
</evidence>
<comment type="caution">
    <text evidence="4">The sequence shown here is derived from an EMBL/GenBank/DDBJ whole genome shotgun (WGS) entry which is preliminary data.</text>
</comment>
<dbReference type="Pfam" id="PF16220">
    <property type="entry name" value="DUF4880"/>
    <property type="match status" value="1"/>
</dbReference>
<dbReference type="PANTHER" id="PTHR30273">
    <property type="entry name" value="PERIPLASMIC SIGNAL SENSOR AND SIGMA FACTOR ACTIVATOR FECR-RELATED"/>
    <property type="match status" value="1"/>
</dbReference>